<sequence length="91" mass="10713">PSLRDARDYRKADVGSDHYLVRGERKLKLRNQKQPKLKRLLATKELKDLTNANAFTLELRNRFVLLKETKEIEETWQGLRDATVECMQNSI</sequence>
<proteinExistence type="predicted"/>
<dbReference type="OMA" id="TRREQWI"/>
<dbReference type="Proteomes" id="UP000887565">
    <property type="component" value="Unplaced"/>
</dbReference>
<organism evidence="1 2">
    <name type="scientific">Romanomermis culicivorax</name>
    <name type="common">Nematode worm</name>
    <dbReference type="NCBI Taxonomy" id="13658"/>
    <lineage>
        <taxon>Eukaryota</taxon>
        <taxon>Metazoa</taxon>
        <taxon>Ecdysozoa</taxon>
        <taxon>Nematoda</taxon>
        <taxon>Enoplea</taxon>
        <taxon>Dorylaimia</taxon>
        <taxon>Mermithida</taxon>
        <taxon>Mermithoidea</taxon>
        <taxon>Mermithidae</taxon>
        <taxon>Romanomermis</taxon>
    </lineage>
</organism>
<accession>A0A915I303</accession>
<evidence type="ECO:0000313" key="1">
    <source>
        <dbReference type="Proteomes" id="UP000887565"/>
    </source>
</evidence>
<dbReference type="WBParaSite" id="nRc.2.0.1.t08215-RA">
    <property type="protein sequence ID" value="nRc.2.0.1.t08215-RA"/>
    <property type="gene ID" value="nRc.2.0.1.g08215"/>
</dbReference>
<name>A0A915I303_ROMCU</name>
<protein>
    <submittedName>
        <fullName evidence="2">Uncharacterized protein</fullName>
    </submittedName>
</protein>
<reference evidence="2" key="1">
    <citation type="submission" date="2022-11" db="UniProtKB">
        <authorList>
            <consortium name="WormBaseParasite"/>
        </authorList>
    </citation>
    <scope>IDENTIFICATION</scope>
</reference>
<dbReference type="AlphaFoldDB" id="A0A915I303"/>
<keyword evidence="1" id="KW-1185">Reference proteome</keyword>
<evidence type="ECO:0000313" key="2">
    <source>
        <dbReference type="WBParaSite" id="nRc.2.0.1.t08215-RA"/>
    </source>
</evidence>